<proteinExistence type="predicted"/>
<accession>A0A2G5VNN0</accession>
<reference evidence="2" key="1">
    <citation type="submission" date="2017-10" db="EMBL/GenBank/DDBJ databases">
        <title>Rapid genome shrinkage in a self-fertile nematode reveals novel sperm competition proteins.</title>
        <authorList>
            <person name="Yin D."/>
            <person name="Schwarz E.M."/>
            <person name="Thomas C.G."/>
            <person name="Felde R.L."/>
            <person name="Korf I.F."/>
            <person name="Cutter A.D."/>
            <person name="Schartner C.M."/>
            <person name="Ralston E.J."/>
            <person name="Meyer B.J."/>
            <person name="Haag E.S."/>
        </authorList>
    </citation>
    <scope>NUCLEOTIDE SEQUENCE [LARGE SCALE GENOMIC DNA]</scope>
    <source>
        <strain evidence="2">JU1422</strain>
    </source>
</reference>
<keyword evidence="2" id="KW-1185">Reference proteome</keyword>
<protein>
    <recommendedName>
        <fullName evidence="3">F-box associated domain-containing protein</fullName>
    </recommendedName>
</protein>
<dbReference type="Proteomes" id="UP000230233">
    <property type="component" value="Chromosome I"/>
</dbReference>
<sequence length="345" mass="40689">MKELIKLSQIKRFQSISSVIYECDRTDQPWVCVLPGRSEIMRIVKHEMGGNGYFPLNVCGKIIDFRFMKELHSELCQRAYFHPHLAALYHDKEITIQSIHNYFLGFFGNSLEFNWRFRHMPIYTEKHFYLPFIPKLENVTFCVDFWISGDRVRTGTTEFTEMRRLEAFFSSSPVLKSIRMHARETTEPFNPESKFYQTESIDINQSRHTFPALLRHFQGRHAFIQCFTCETLDLIAFVNRWKSGEAFQKLEYLQIKQLGAEFPQNQILDAIGAKHMNAETQPPTHTVPKIYSWRHSNNPNTDPIISQTYVVRETDSRVASVQIQDKIFSFGTWDKTEEEFLRMVD</sequence>
<evidence type="ECO:0008006" key="3">
    <source>
        <dbReference type="Google" id="ProtNLM"/>
    </source>
</evidence>
<name>A0A2G5VNN0_9PELO</name>
<organism evidence="1 2">
    <name type="scientific">Caenorhabditis nigoni</name>
    <dbReference type="NCBI Taxonomy" id="1611254"/>
    <lineage>
        <taxon>Eukaryota</taxon>
        <taxon>Metazoa</taxon>
        <taxon>Ecdysozoa</taxon>
        <taxon>Nematoda</taxon>
        <taxon>Chromadorea</taxon>
        <taxon>Rhabditida</taxon>
        <taxon>Rhabditina</taxon>
        <taxon>Rhabditomorpha</taxon>
        <taxon>Rhabditoidea</taxon>
        <taxon>Rhabditidae</taxon>
        <taxon>Peloderinae</taxon>
        <taxon>Caenorhabditis</taxon>
    </lineage>
</organism>
<comment type="caution">
    <text evidence="1">The sequence shown here is derived from an EMBL/GenBank/DDBJ whole genome shotgun (WGS) entry which is preliminary data.</text>
</comment>
<evidence type="ECO:0000313" key="1">
    <source>
        <dbReference type="EMBL" id="PIC53237.1"/>
    </source>
</evidence>
<dbReference type="PANTHER" id="PTHR21503">
    <property type="entry name" value="F-BOX-CONTAINING HYPOTHETICAL PROTEIN C.ELEGANS"/>
    <property type="match status" value="1"/>
</dbReference>
<dbReference type="EMBL" id="PDUG01000001">
    <property type="protein sequence ID" value="PIC53237.1"/>
    <property type="molecule type" value="Genomic_DNA"/>
</dbReference>
<gene>
    <name evidence="1" type="primary">Cnig_chr_I.g3025</name>
    <name evidence="1" type="ORF">B9Z55_003025</name>
</gene>
<evidence type="ECO:0000313" key="2">
    <source>
        <dbReference type="Proteomes" id="UP000230233"/>
    </source>
</evidence>
<dbReference type="PANTHER" id="PTHR21503:SF8">
    <property type="entry name" value="F-BOX ASSOCIATED DOMAIN-CONTAINING PROTEIN-RELATED"/>
    <property type="match status" value="1"/>
</dbReference>
<dbReference type="AlphaFoldDB" id="A0A2G5VNN0"/>